<evidence type="ECO:0000313" key="4">
    <source>
        <dbReference type="Proteomes" id="UP000317289"/>
    </source>
</evidence>
<dbReference type="RefSeq" id="WP_142448902.1">
    <property type="nucleotide sequence ID" value="NZ_FXTA01000001.1"/>
</dbReference>
<evidence type="ECO:0000256" key="1">
    <source>
        <dbReference type="SAM" id="SignalP"/>
    </source>
</evidence>
<protein>
    <submittedName>
        <fullName evidence="3">CarboxypepD_reg-like domain-containing protein</fullName>
    </submittedName>
</protein>
<reference evidence="3 4" key="1">
    <citation type="submission" date="2017-05" db="EMBL/GenBank/DDBJ databases">
        <authorList>
            <person name="Varghese N."/>
            <person name="Submissions S."/>
        </authorList>
    </citation>
    <scope>NUCLEOTIDE SEQUENCE [LARGE SCALE GENOMIC DNA]</scope>
    <source>
        <strain evidence="3 4">DSM 19382</strain>
    </source>
</reference>
<dbReference type="SUPFAM" id="SSF49464">
    <property type="entry name" value="Carboxypeptidase regulatory domain-like"/>
    <property type="match status" value="1"/>
</dbReference>
<evidence type="ECO:0000313" key="2">
    <source>
        <dbReference type="EMBL" id="MRX69807.1"/>
    </source>
</evidence>
<dbReference type="Gene3D" id="2.60.40.1120">
    <property type="entry name" value="Carboxypeptidase-like, regulatory domain"/>
    <property type="match status" value="1"/>
</dbReference>
<dbReference type="EMBL" id="FXTA01000001">
    <property type="protein sequence ID" value="SMO36394.1"/>
    <property type="molecule type" value="Genomic_DNA"/>
</dbReference>
<evidence type="ECO:0000313" key="5">
    <source>
        <dbReference type="Proteomes" id="UP000468990"/>
    </source>
</evidence>
<dbReference type="Proteomes" id="UP000317289">
    <property type="component" value="Unassembled WGS sequence"/>
</dbReference>
<proteinExistence type="predicted"/>
<keyword evidence="5" id="KW-1185">Reference proteome</keyword>
<dbReference type="Pfam" id="PF13715">
    <property type="entry name" value="CarbopepD_reg_2"/>
    <property type="match status" value="1"/>
</dbReference>
<dbReference type="OrthoDB" id="822112at2"/>
<gene>
    <name evidence="2" type="ORF">GJU42_17690</name>
    <name evidence="3" type="ORF">SAMN06265349_101271</name>
</gene>
<sequence length="214" mass="24705">MKNLTIILILLLFSQLSFSQDRIVLGVVTDSTGLPIPGTTISIEGTKKYTQTDFNGWYSINVKPDQFLIFTLVGMKPKRVSAAQDKINVVLQIDPVELKNMMGPVFTTQKKRSFLNAVKTLSAEEIKNNNDPKYNFKKDYDDKLLIFISDYTLKKADLEFQIKYKISYCSILNYSVEYAKVYNKLTFKYLKKKYKKTWQSEIKKDAIGLDAFLE</sequence>
<dbReference type="Proteomes" id="UP000468990">
    <property type="component" value="Unassembled WGS sequence"/>
</dbReference>
<feature type="chain" id="PRO_5043205472" evidence="1">
    <location>
        <begin position="20"/>
        <end position="214"/>
    </location>
</feature>
<dbReference type="EMBL" id="WKKG01000010">
    <property type="protein sequence ID" value="MRX69807.1"/>
    <property type="molecule type" value="Genomic_DNA"/>
</dbReference>
<keyword evidence="1" id="KW-0732">Signal</keyword>
<organism evidence="3 4">
    <name type="scientific">Flavobacterium resistens</name>
    <dbReference type="NCBI Taxonomy" id="443612"/>
    <lineage>
        <taxon>Bacteria</taxon>
        <taxon>Pseudomonadati</taxon>
        <taxon>Bacteroidota</taxon>
        <taxon>Flavobacteriia</taxon>
        <taxon>Flavobacteriales</taxon>
        <taxon>Flavobacteriaceae</taxon>
        <taxon>Flavobacterium</taxon>
    </lineage>
</organism>
<evidence type="ECO:0000313" key="3">
    <source>
        <dbReference type="EMBL" id="SMO36394.1"/>
    </source>
</evidence>
<name>A0A521ANI6_9FLAO</name>
<dbReference type="AlphaFoldDB" id="A0A521ANI6"/>
<dbReference type="InterPro" id="IPR008969">
    <property type="entry name" value="CarboxyPept-like_regulatory"/>
</dbReference>
<reference evidence="2 5" key="2">
    <citation type="submission" date="2019-11" db="EMBL/GenBank/DDBJ databases">
        <title>Flavobacterium resistens genome.</title>
        <authorList>
            <person name="Wilson V.M."/>
            <person name="Newman J.D."/>
        </authorList>
    </citation>
    <scope>NUCLEOTIDE SEQUENCE [LARGE SCALE GENOMIC DNA]</scope>
    <source>
        <strain evidence="2 5">DSM 19382</strain>
    </source>
</reference>
<feature type="signal peptide" evidence="1">
    <location>
        <begin position="1"/>
        <end position="19"/>
    </location>
</feature>
<accession>A0A521ANI6</accession>